<evidence type="ECO:0000313" key="2">
    <source>
        <dbReference type="EMBL" id="KAK7035000.1"/>
    </source>
</evidence>
<dbReference type="EMBL" id="JAWWNJ010000020">
    <property type="protein sequence ID" value="KAK7035000.1"/>
    <property type="molecule type" value="Genomic_DNA"/>
</dbReference>
<proteinExistence type="predicted"/>
<evidence type="ECO:0000313" key="3">
    <source>
        <dbReference type="Proteomes" id="UP001362999"/>
    </source>
</evidence>
<accession>A0AAW0C8N6</accession>
<name>A0AAW0C8N6_9AGAR</name>
<sequence length="123" mass="12833">MPATTGIPPKRGRPKGSKDGLRAADAPPRGRPSRKAMLEKAKAKDGLPLTIQTLIILVKDASPLSLKPMVNRQRRRAKDTGSLNGNARHCGVAGVAEAANAKVQVGYSIAQSSAPFLAKLATG</sequence>
<feature type="region of interest" description="Disordered" evidence="1">
    <location>
        <begin position="1"/>
        <end position="37"/>
    </location>
</feature>
<organism evidence="2 3">
    <name type="scientific">Favolaschia claudopus</name>
    <dbReference type="NCBI Taxonomy" id="2862362"/>
    <lineage>
        <taxon>Eukaryota</taxon>
        <taxon>Fungi</taxon>
        <taxon>Dikarya</taxon>
        <taxon>Basidiomycota</taxon>
        <taxon>Agaricomycotina</taxon>
        <taxon>Agaricomycetes</taxon>
        <taxon>Agaricomycetidae</taxon>
        <taxon>Agaricales</taxon>
        <taxon>Marasmiineae</taxon>
        <taxon>Mycenaceae</taxon>
        <taxon>Favolaschia</taxon>
    </lineage>
</organism>
<gene>
    <name evidence="2" type="ORF">R3P38DRAFT_2772049</name>
</gene>
<reference evidence="2 3" key="1">
    <citation type="journal article" date="2024" name="J Genomics">
        <title>Draft genome sequencing and assembly of Favolaschia claudopus CIRM-BRFM 2984 isolated from oak limbs.</title>
        <authorList>
            <person name="Navarro D."/>
            <person name="Drula E."/>
            <person name="Chaduli D."/>
            <person name="Cazenave R."/>
            <person name="Ahrendt S."/>
            <person name="Wang J."/>
            <person name="Lipzen A."/>
            <person name="Daum C."/>
            <person name="Barry K."/>
            <person name="Grigoriev I.V."/>
            <person name="Favel A."/>
            <person name="Rosso M.N."/>
            <person name="Martin F."/>
        </authorList>
    </citation>
    <scope>NUCLEOTIDE SEQUENCE [LARGE SCALE GENOMIC DNA]</scope>
    <source>
        <strain evidence="2 3">CIRM-BRFM 2984</strain>
    </source>
</reference>
<protein>
    <submittedName>
        <fullName evidence="2">Uncharacterized protein</fullName>
    </submittedName>
</protein>
<comment type="caution">
    <text evidence="2">The sequence shown here is derived from an EMBL/GenBank/DDBJ whole genome shotgun (WGS) entry which is preliminary data.</text>
</comment>
<dbReference type="AlphaFoldDB" id="A0AAW0C8N6"/>
<dbReference type="Proteomes" id="UP001362999">
    <property type="component" value="Unassembled WGS sequence"/>
</dbReference>
<keyword evidence="3" id="KW-1185">Reference proteome</keyword>
<evidence type="ECO:0000256" key="1">
    <source>
        <dbReference type="SAM" id="MobiDB-lite"/>
    </source>
</evidence>